<keyword evidence="2" id="KW-0067">ATP-binding</keyword>
<keyword evidence="5" id="KW-1185">Reference proteome</keyword>
<keyword evidence="1" id="KW-0547">Nucleotide-binding</keyword>
<evidence type="ECO:0000256" key="3">
    <source>
        <dbReference type="ARBA" id="ARBA00025768"/>
    </source>
</evidence>
<evidence type="ECO:0000256" key="1">
    <source>
        <dbReference type="ARBA" id="ARBA00022741"/>
    </source>
</evidence>
<dbReference type="SUPFAM" id="SSF52540">
    <property type="entry name" value="P-loop containing nucleoside triphosphate hydrolases"/>
    <property type="match status" value="1"/>
</dbReference>
<gene>
    <name evidence="4" type="ORF">FVE85_2803</name>
</gene>
<dbReference type="PANTHER" id="PTHR12435">
    <property type="match status" value="1"/>
</dbReference>
<dbReference type="AlphaFoldDB" id="A0A5J4YUQ7"/>
<reference evidence="5" key="1">
    <citation type="journal article" date="2019" name="Nat. Commun.">
        <title>Expansion of phycobilisome linker gene families in mesophilic red algae.</title>
        <authorList>
            <person name="Lee J."/>
            <person name="Kim D."/>
            <person name="Bhattacharya D."/>
            <person name="Yoon H.S."/>
        </authorList>
    </citation>
    <scope>NUCLEOTIDE SEQUENCE [LARGE SCALE GENOMIC DNA]</scope>
    <source>
        <strain evidence="5">CCMP 1328</strain>
    </source>
</reference>
<evidence type="ECO:0000313" key="5">
    <source>
        <dbReference type="Proteomes" id="UP000324585"/>
    </source>
</evidence>
<dbReference type="InterPro" id="IPR013641">
    <property type="entry name" value="KTI12/PSTK"/>
</dbReference>
<dbReference type="EMBL" id="VRMN01000004">
    <property type="protein sequence ID" value="KAA8494562.1"/>
    <property type="molecule type" value="Genomic_DNA"/>
</dbReference>
<dbReference type="Pfam" id="PF08433">
    <property type="entry name" value="KTI12"/>
    <property type="match status" value="1"/>
</dbReference>
<sequence>MSLALELLPSLLFETCGKLVVSLLVPAHELTGVASHFTSADCEMGFLVTICGPPLSGKSTVAARLAAELQDGDVASGADVMIVRDAFELESWHRQRVFANSHAEKNARAVVKAGVEKSIDQQSTRVVICDSLNYIKGFRYELYCLARSQRVPHCVVFCVENDVAAALQRNAARPDPHKQYDPDALRALYSRFEKPVAGNRWDAPLFEVSLADENWPAVLKDVINFCRAEPGTKTSTLPTNRATQKQKLSTANMFSMLDSSSRSVENALLDHMAQNGSGGGLVLSPGATGLSIPLEPGGTTVRVRIGRETNAAELRQIRRAYIKLARLNPPDDALSSNELAQMYCDHLARILAASANDAQ</sequence>
<dbReference type="Proteomes" id="UP000324585">
    <property type="component" value="Unassembled WGS sequence"/>
</dbReference>
<evidence type="ECO:0000313" key="4">
    <source>
        <dbReference type="EMBL" id="KAA8494562.1"/>
    </source>
</evidence>
<dbReference type="InterPro" id="IPR027417">
    <property type="entry name" value="P-loop_NTPase"/>
</dbReference>
<dbReference type="Gene3D" id="3.40.50.300">
    <property type="entry name" value="P-loop containing nucleotide triphosphate hydrolases"/>
    <property type="match status" value="1"/>
</dbReference>
<evidence type="ECO:0000256" key="2">
    <source>
        <dbReference type="ARBA" id="ARBA00022840"/>
    </source>
</evidence>
<accession>A0A5J4YUQ7</accession>
<dbReference type="GO" id="GO:0005524">
    <property type="term" value="F:ATP binding"/>
    <property type="evidence" value="ECO:0007669"/>
    <property type="project" value="UniProtKB-KW"/>
</dbReference>
<name>A0A5J4YUQ7_PORPP</name>
<protein>
    <submittedName>
        <fullName evidence="4">Protein KTI12-like</fullName>
    </submittedName>
</protein>
<dbReference type="OrthoDB" id="9972657at2759"/>
<comment type="similarity">
    <text evidence="3">Belongs to the KTI12 family.</text>
</comment>
<organism evidence="4 5">
    <name type="scientific">Porphyridium purpureum</name>
    <name type="common">Red alga</name>
    <name type="synonym">Porphyridium cruentum</name>
    <dbReference type="NCBI Taxonomy" id="35688"/>
    <lineage>
        <taxon>Eukaryota</taxon>
        <taxon>Rhodophyta</taxon>
        <taxon>Bangiophyceae</taxon>
        <taxon>Porphyridiales</taxon>
        <taxon>Porphyridiaceae</taxon>
        <taxon>Porphyridium</taxon>
    </lineage>
</organism>
<proteinExistence type="inferred from homology"/>
<comment type="caution">
    <text evidence="4">The sequence shown here is derived from an EMBL/GenBank/DDBJ whole genome shotgun (WGS) entry which is preliminary data.</text>
</comment>